<dbReference type="InterPro" id="IPR050498">
    <property type="entry name" value="Ycf3"/>
</dbReference>
<protein>
    <submittedName>
        <fullName evidence="5">TPR repeat</fullName>
    </submittedName>
</protein>
<dbReference type="Proteomes" id="UP000032900">
    <property type="component" value="Unassembled WGS sequence"/>
</dbReference>
<dbReference type="SUPFAM" id="SSF48452">
    <property type="entry name" value="TPR-like"/>
    <property type="match status" value="2"/>
</dbReference>
<dbReference type="SMART" id="SM00028">
    <property type="entry name" value="TPR"/>
    <property type="match status" value="11"/>
</dbReference>
<keyword evidence="2 3" id="KW-0802">TPR repeat</keyword>
<feature type="repeat" description="TPR" evidence="3">
    <location>
        <begin position="93"/>
        <end position="126"/>
    </location>
</feature>
<dbReference type="PANTHER" id="PTHR44858">
    <property type="entry name" value="TETRATRICOPEPTIDE REPEAT PROTEIN 6"/>
    <property type="match status" value="1"/>
</dbReference>
<dbReference type="InterPro" id="IPR019734">
    <property type="entry name" value="TPR_rpt"/>
</dbReference>
<dbReference type="Pfam" id="PF13432">
    <property type="entry name" value="TPR_16"/>
    <property type="match status" value="1"/>
</dbReference>
<dbReference type="RefSeq" id="WP_062127821.1">
    <property type="nucleotide sequence ID" value="NZ_BAZW01000054.1"/>
</dbReference>
<gene>
    <name evidence="5" type="ORF">JCM15548_13992</name>
</gene>
<feature type="repeat" description="TPR" evidence="3">
    <location>
        <begin position="515"/>
        <end position="548"/>
    </location>
</feature>
<dbReference type="GO" id="GO:0009279">
    <property type="term" value="C:cell outer membrane"/>
    <property type="evidence" value="ECO:0007669"/>
    <property type="project" value="TreeGrafter"/>
</dbReference>
<evidence type="ECO:0000313" key="6">
    <source>
        <dbReference type="Proteomes" id="UP000032900"/>
    </source>
</evidence>
<feature type="repeat" description="TPR" evidence="3">
    <location>
        <begin position="620"/>
        <end position="653"/>
    </location>
</feature>
<evidence type="ECO:0000256" key="2">
    <source>
        <dbReference type="ARBA" id="ARBA00022803"/>
    </source>
</evidence>
<name>A0A0E9M1D5_9BACT</name>
<organism evidence="5 6">
    <name type="scientific">Geofilum rubicundum JCM 15548</name>
    <dbReference type="NCBI Taxonomy" id="1236989"/>
    <lineage>
        <taxon>Bacteria</taxon>
        <taxon>Pseudomonadati</taxon>
        <taxon>Bacteroidota</taxon>
        <taxon>Bacteroidia</taxon>
        <taxon>Marinilabiliales</taxon>
        <taxon>Marinilabiliaceae</taxon>
        <taxon>Geofilum</taxon>
    </lineage>
</organism>
<evidence type="ECO:0000313" key="5">
    <source>
        <dbReference type="EMBL" id="GAO31612.1"/>
    </source>
</evidence>
<dbReference type="PROSITE" id="PS50005">
    <property type="entry name" value="TPR"/>
    <property type="match status" value="8"/>
</dbReference>
<feature type="region of interest" description="Disordered" evidence="4">
    <location>
        <begin position="363"/>
        <end position="399"/>
    </location>
</feature>
<dbReference type="Gene3D" id="1.25.40.10">
    <property type="entry name" value="Tetratricopeptide repeat domain"/>
    <property type="match status" value="6"/>
</dbReference>
<dbReference type="EMBL" id="BAZW01000054">
    <property type="protein sequence ID" value="GAO31612.1"/>
    <property type="molecule type" value="Genomic_DNA"/>
</dbReference>
<evidence type="ECO:0000256" key="1">
    <source>
        <dbReference type="ARBA" id="ARBA00022737"/>
    </source>
</evidence>
<feature type="repeat" description="TPR" evidence="3">
    <location>
        <begin position="127"/>
        <end position="160"/>
    </location>
</feature>
<proteinExistence type="predicted"/>
<accession>A0A0E9M1D5</accession>
<dbReference type="Pfam" id="PF13414">
    <property type="entry name" value="TPR_11"/>
    <property type="match status" value="2"/>
</dbReference>
<dbReference type="GO" id="GO:0046813">
    <property type="term" value="P:receptor-mediated virion attachment to host cell"/>
    <property type="evidence" value="ECO:0007669"/>
    <property type="project" value="TreeGrafter"/>
</dbReference>
<feature type="compositionally biased region" description="Basic and acidic residues" evidence="4">
    <location>
        <begin position="379"/>
        <end position="399"/>
    </location>
</feature>
<dbReference type="Pfam" id="PF13174">
    <property type="entry name" value="TPR_6"/>
    <property type="match status" value="1"/>
</dbReference>
<feature type="region of interest" description="Disordered" evidence="4">
    <location>
        <begin position="572"/>
        <end position="592"/>
    </location>
</feature>
<feature type="repeat" description="TPR" evidence="3">
    <location>
        <begin position="263"/>
        <end position="296"/>
    </location>
</feature>
<keyword evidence="6" id="KW-1185">Reference proteome</keyword>
<reference evidence="5 6" key="1">
    <citation type="journal article" date="2015" name="Microbes Environ.">
        <title>Distribution and evolution of nitrogen fixation genes in the phylum bacteroidetes.</title>
        <authorList>
            <person name="Inoue J."/>
            <person name="Oshima K."/>
            <person name="Suda W."/>
            <person name="Sakamoto M."/>
            <person name="Iino T."/>
            <person name="Noda S."/>
            <person name="Hongoh Y."/>
            <person name="Hattori M."/>
            <person name="Ohkuma M."/>
        </authorList>
    </citation>
    <scope>NUCLEOTIDE SEQUENCE [LARGE SCALE GENOMIC DNA]</scope>
    <source>
        <strain evidence="5">JCM 15548</strain>
    </source>
</reference>
<dbReference type="PANTHER" id="PTHR44858:SF1">
    <property type="entry name" value="UDP-N-ACETYLGLUCOSAMINE--PEPTIDE N-ACETYLGLUCOSAMINYLTRANSFERASE SPINDLY-RELATED"/>
    <property type="match status" value="1"/>
</dbReference>
<feature type="repeat" description="TPR" evidence="3">
    <location>
        <begin position="161"/>
        <end position="194"/>
    </location>
</feature>
<feature type="compositionally biased region" description="Polar residues" evidence="4">
    <location>
        <begin position="574"/>
        <end position="592"/>
    </location>
</feature>
<evidence type="ECO:0000256" key="3">
    <source>
        <dbReference type="PROSITE-ProRule" id="PRU00339"/>
    </source>
</evidence>
<comment type="caution">
    <text evidence="5">The sequence shown here is derived from an EMBL/GenBank/DDBJ whole genome shotgun (WGS) entry which is preliminary data.</text>
</comment>
<feature type="repeat" description="TPR" evidence="3">
    <location>
        <begin position="195"/>
        <end position="228"/>
    </location>
</feature>
<dbReference type="STRING" id="1236989.JCM15548_13992"/>
<evidence type="ECO:0000256" key="4">
    <source>
        <dbReference type="SAM" id="MobiDB-lite"/>
    </source>
</evidence>
<sequence length="710" mass="81482">MHQLLYIFIFITVMGHMPMKAQVDTDRMTIIGRNALYFEDYVLAIQYFNHVIRAKPYLSEPYYYRAIGKYSLDDLKGAEQDISKSLEINPYYVDAYNLRGIIRQKLGRTKEAIADYDKGMTIDPENINLIVNKGIAQINSKEYDKAIETYSDAIQLSPTLVSAWLNRGLARLAMEDTTGGLEDFTKAISLNPFIPDGYANRSIVYYQTGNYEASLNDVNEAIQLRPDDARFYLNRGIIRYQMDDLRGTVEDFDKVIELEPRNAMAYSNRGILRAQVGDTNRAIEDFSRVLALKSDDWLTLYYRAMLYMEIGEWQRALADLNIVADNYPDFAPVFQNRSHVKQMLGDNYGAELDYGTAVKLELERREQSDQAATETPVASEDKKDEQKGSARKATRTEKDTDIRNYDKVAVLDDFGNEPQEEASTNPLRGRIQDRNIIIDMEQVFGLTFYPGDTLVHRLRYFNMEVDALNRRQPLDRSLELANVEEEPDRETAADIFTQINDISEQLKTAGESNQSMLYFVRGTLYNTVLNLNNALEDFNRVLELDPAHVPALFNRAYTRYKMVETIRSMEAETPDQQPLQMGAVSSRTPAQSQQEERRILDYDLIQKDLEKVLEIDPDFEFAHYNLGMIQAVMRNFEAAIEHFSVAIEANPDFAEAWFNRGLTNIFLENDATGTLDLSKAGELGIFEAYNVIKRYGISSGELEEYDEDQE</sequence>
<dbReference type="OrthoDB" id="712930at2"/>
<keyword evidence="1" id="KW-0677">Repeat</keyword>
<feature type="repeat" description="TPR" evidence="3">
    <location>
        <begin position="229"/>
        <end position="262"/>
    </location>
</feature>
<dbReference type="InterPro" id="IPR011990">
    <property type="entry name" value="TPR-like_helical_dom_sf"/>
</dbReference>
<dbReference type="Pfam" id="PF13181">
    <property type="entry name" value="TPR_8"/>
    <property type="match status" value="1"/>
</dbReference>
<dbReference type="AlphaFoldDB" id="A0A0E9M1D5"/>